<evidence type="ECO:0000313" key="5">
    <source>
        <dbReference type="Proteomes" id="UP000474296"/>
    </source>
</evidence>
<keyword evidence="2" id="KW-0012">Acyltransferase</keyword>
<dbReference type="InterPro" id="IPR016181">
    <property type="entry name" value="Acyl_CoA_acyltransferase"/>
</dbReference>
<keyword evidence="1 4" id="KW-0808">Transferase</keyword>
<dbReference type="EMBL" id="JAABOQ010000005">
    <property type="protein sequence ID" value="NER18054.1"/>
    <property type="molecule type" value="Genomic_DNA"/>
</dbReference>
<evidence type="ECO:0000259" key="3">
    <source>
        <dbReference type="PROSITE" id="PS51186"/>
    </source>
</evidence>
<dbReference type="SUPFAM" id="SSF55729">
    <property type="entry name" value="Acyl-CoA N-acyltransferases (Nat)"/>
    <property type="match status" value="1"/>
</dbReference>
<accession>A0A6M0CPU3</accession>
<sequence length="165" mass="18651">MLMKIRALTKDDWSAVAAIYKEGLDTEVATFETEIPSWEQWDVAHISSCRLVAEKENMICGWAALSPVSRRKAYKGVAEVSIYIAASGRGLKVGQRLLYRLISESEKAGFWTLQAGIFSENKVSIALHQKMGFRMIGFREKVASRNGKWHDNCLLERRSKIIGIK</sequence>
<keyword evidence="5" id="KW-1185">Reference proteome</keyword>
<dbReference type="InterPro" id="IPR000182">
    <property type="entry name" value="GNAT_dom"/>
</dbReference>
<dbReference type="PANTHER" id="PTHR43072">
    <property type="entry name" value="N-ACETYLTRANSFERASE"/>
    <property type="match status" value="1"/>
</dbReference>
<dbReference type="Pfam" id="PF13420">
    <property type="entry name" value="Acetyltransf_4"/>
    <property type="match status" value="1"/>
</dbReference>
<comment type="caution">
    <text evidence="4">The sequence shown here is derived from an EMBL/GenBank/DDBJ whole genome shotgun (WGS) entry which is preliminary data.</text>
</comment>
<organism evidence="4 5">
    <name type="scientific">Spongiivirga citrea</name>
    <dbReference type="NCBI Taxonomy" id="1481457"/>
    <lineage>
        <taxon>Bacteria</taxon>
        <taxon>Pseudomonadati</taxon>
        <taxon>Bacteroidota</taxon>
        <taxon>Flavobacteriia</taxon>
        <taxon>Flavobacteriales</taxon>
        <taxon>Flavobacteriaceae</taxon>
        <taxon>Spongiivirga</taxon>
    </lineage>
</organism>
<dbReference type="PROSITE" id="PS51186">
    <property type="entry name" value="GNAT"/>
    <property type="match status" value="1"/>
</dbReference>
<name>A0A6M0CPU3_9FLAO</name>
<dbReference type="Proteomes" id="UP000474296">
    <property type="component" value="Unassembled WGS sequence"/>
</dbReference>
<dbReference type="PANTHER" id="PTHR43072:SF23">
    <property type="entry name" value="UPF0039 PROTEIN C11D3.02C"/>
    <property type="match status" value="1"/>
</dbReference>
<feature type="domain" description="N-acetyltransferase" evidence="3">
    <location>
        <begin position="3"/>
        <end position="156"/>
    </location>
</feature>
<dbReference type="AlphaFoldDB" id="A0A6M0CPU3"/>
<gene>
    <name evidence="4" type="ORF">GWK10_12580</name>
</gene>
<dbReference type="Gene3D" id="3.40.630.30">
    <property type="match status" value="1"/>
</dbReference>
<evidence type="ECO:0000256" key="1">
    <source>
        <dbReference type="ARBA" id="ARBA00022679"/>
    </source>
</evidence>
<evidence type="ECO:0000313" key="4">
    <source>
        <dbReference type="EMBL" id="NER18054.1"/>
    </source>
</evidence>
<dbReference type="GO" id="GO:0016747">
    <property type="term" value="F:acyltransferase activity, transferring groups other than amino-acyl groups"/>
    <property type="evidence" value="ECO:0007669"/>
    <property type="project" value="InterPro"/>
</dbReference>
<reference evidence="4 5" key="1">
    <citation type="submission" date="2020-01" db="EMBL/GenBank/DDBJ databases">
        <title>Spongiivirga citrea KCTC 32990T.</title>
        <authorList>
            <person name="Wang G."/>
        </authorList>
    </citation>
    <scope>NUCLEOTIDE SEQUENCE [LARGE SCALE GENOMIC DNA]</scope>
    <source>
        <strain evidence="4 5">KCTC 32990</strain>
    </source>
</reference>
<evidence type="ECO:0000256" key="2">
    <source>
        <dbReference type="ARBA" id="ARBA00023315"/>
    </source>
</evidence>
<proteinExistence type="predicted"/>
<protein>
    <submittedName>
        <fullName evidence="4">GNAT family N-acetyltransferase</fullName>
    </submittedName>
</protein>